<name>D8JC18_HALJB</name>
<dbReference type="AlphaFoldDB" id="D8JC18"/>
<evidence type="ECO:0000313" key="1">
    <source>
        <dbReference type="EMBL" id="ADJ16925.1"/>
    </source>
</evidence>
<accession>D8JC18</accession>
<sequence length="40" mass="4862">MKAESFRMHAFRSLQITLTRSLFKSFVNVILRLMNNEFRK</sequence>
<dbReference type="HOGENOM" id="CLU_3282750_0_0_2"/>
<dbReference type="EMBL" id="AOHV01000020">
    <property type="protein sequence ID" value="ELY38638.1"/>
    <property type="molecule type" value="Genomic_DNA"/>
</dbReference>
<protein>
    <submittedName>
        <fullName evidence="1">Uncharacterized protein</fullName>
    </submittedName>
</protein>
<dbReference type="Proteomes" id="UP000011645">
    <property type="component" value="Unassembled WGS sequence"/>
</dbReference>
<keyword evidence="4" id="KW-1185">Reference proteome</keyword>
<dbReference type="Proteomes" id="UP000000390">
    <property type="component" value="Plasmid 2"/>
</dbReference>
<reference evidence="1 3" key="1">
    <citation type="journal article" date="2010" name="J. Bacteriol.">
        <title>Complete genome sequence of Halalkalicoccus jeotgali B3(T), an extremely halophilic archaeon.</title>
        <authorList>
            <person name="Roh S.W."/>
            <person name="Nam Y.D."/>
            <person name="Nam S.H."/>
            <person name="Choi S.H."/>
            <person name="Park H.S."/>
            <person name="Bae J.W."/>
        </authorList>
    </citation>
    <scope>NUCLEOTIDE SEQUENCE [LARGE SCALE GENOMIC DNA]</scope>
    <source>
        <strain evidence="1">B3</strain>
        <strain evidence="3">DSM 18796 / CECT 7217 / JCM 14584 / KCTC 4019 / B3</strain>
        <plasmid evidence="3">2</plasmid>
    </source>
</reference>
<geneLocation type="plasmid" evidence="1 3">
    <name>2</name>
</geneLocation>
<organism evidence="1 3">
    <name type="scientific">Halalkalicoccus jeotgali (strain DSM 18796 / CECT 7217 / JCM 14584 / KCTC 4019 / B3)</name>
    <dbReference type="NCBI Taxonomy" id="795797"/>
    <lineage>
        <taxon>Archaea</taxon>
        <taxon>Methanobacteriati</taxon>
        <taxon>Methanobacteriota</taxon>
        <taxon>Stenosarchaea group</taxon>
        <taxon>Halobacteria</taxon>
        <taxon>Halobacteriales</taxon>
        <taxon>Halococcaceae</taxon>
        <taxon>Halalkalicoccus</taxon>
    </lineage>
</organism>
<reference evidence="2 4" key="2">
    <citation type="journal article" date="2014" name="PLoS Genet.">
        <title>Phylogenetically driven sequencing of extremely halophilic archaea reveals strategies for static and dynamic osmo-response.</title>
        <authorList>
            <person name="Becker E.A."/>
            <person name="Seitzer P.M."/>
            <person name="Tritt A."/>
            <person name="Larsen D."/>
            <person name="Krusor M."/>
            <person name="Yao A.I."/>
            <person name="Wu D."/>
            <person name="Madern D."/>
            <person name="Eisen J.A."/>
            <person name="Darling A.E."/>
            <person name="Facciotti M.T."/>
        </authorList>
    </citation>
    <scope>NUCLEOTIDE SEQUENCE [LARGE SCALE GENOMIC DNA]</scope>
    <source>
        <strain evidence="2">B3</strain>
        <strain evidence="4">DSM 18796 / CECT 7217 / JCM 14584 / KCTC 4019 / B3</strain>
    </source>
</reference>
<evidence type="ECO:0000313" key="4">
    <source>
        <dbReference type="Proteomes" id="UP000011645"/>
    </source>
</evidence>
<evidence type="ECO:0000313" key="3">
    <source>
        <dbReference type="Proteomes" id="UP000000390"/>
    </source>
</evidence>
<keyword evidence="1" id="KW-0614">Plasmid</keyword>
<proteinExistence type="predicted"/>
<evidence type="ECO:0000313" key="2">
    <source>
        <dbReference type="EMBL" id="ELY38638.1"/>
    </source>
</evidence>
<gene>
    <name evidence="1" type="ordered locus">HacjB3_17913</name>
    <name evidence="2" type="ORF">C497_06849</name>
</gene>
<dbReference type="EMBL" id="CP002064">
    <property type="protein sequence ID" value="ADJ16925.1"/>
    <property type="molecule type" value="Genomic_DNA"/>
</dbReference>
<dbReference type="KEGG" id="hje:HacjB3_17913"/>